<protein>
    <submittedName>
        <fullName evidence="3">Haloacid dehalogenase type II</fullName>
    </submittedName>
</protein>
<comment type="similarity">
    <text evidence="1">Belongs to the HAD-like hydrolase superfamily. S-2-haloalkanoic acid dehalogenase family.</text>
</comment>
<dbReference type="Pfam" id="PF00702">
    <property type="entry name" value="Hydrolase"/>
    <property type="match status" value="1"/>
</dbReference>
<dbReference type="Gene3D" id="1.10.150.240">
    <property type="entry name" value="Putative phosphatase, domain 2"/>
    <property type="match status" value="1"/>
</dbReference>
<gene>
    <name evidence="3" type="ORF">E3T47_00205</name>
</gene>
<dbReference type="InterPro" id="IPR006328">
    <property type="entry name" value="2-HAD"/>
</dbReference>
<dbReference type="NCBIfam" id="TIGR01493">
    <property type="entry name" value="HAD-SF-IA-v2"/>
    <property type="match status" value="1"/>
</dbReference>
<comment type="caution">
    <text evidence="3">The sequence shown here is derived from an EMBL/GenBank/DDBJ whole genome shotgun (WGS) entry which is preliminary data.</text>
</comment>
<dbReference type="RefSeq" id="WP_134553658.1">
    <property type="nucleotide sequence ID" value="NZ_SOHK01000001.1"/>
</dbReference>
<dbReference type="Proteomes" id="UP000298154">
    <property type="component" value="Unassembled WGS sequence"/>
</dbReference>
<dbReference type="OrthoDB" id="3774052at2"/>
<dbReference type="InterPro" id="IPR036412">
    <property type="entry name" value="HAD-like_sf"/>
</dbReference>
<accession>A0A4V3IU09</accession>
<evidence type="ECO:0000256" key="1">
    <source>
        <dbReference type="ARBA" id="ARBA00008106"/>
    </source>
</evidence>
<keyword evidence="2" id="KW-0378">Hydrolase</keyword>
<dbReference type="Gene3D" id="3.40.50.1000">
    <property type="entry name" value="HAD superfamily/HAD-like"/>
    <property type="match status" value="1"/>
</dbReference>
<reference evidence="3 4" key="1">
    <citation type="submission" date="2019-03" db="EMBL/GenBank/DDBJ databases">
        <title>Genomics of glacier-inhabiting Cryobacterium strains.</title>
        <authorList>
            <person name="Liu Q."/>
            <person name="Xin Y.-H."/>
        </authorList>
    </citation>
    <scope>NUCLEOTIDE SEQUENCE [LARGE SCALE GENOMIC DNA]</scope>
    <source>
        <strain evidence="3 4">Sr36</strain>
    </source>
</reference>
<name>A0A4V3IU09_9MICO</name>
<keyword evidence="4" id="KW-1185">Reference proteome</keyword>
<proteinExistence type="inferred from homology"/>
<dbReference type="PANTHER" id="PTHR43316:SF3">
    <property type="entry name" value="HALOACID DEHALOGENASE, TYPE II (AFU_ORTHOLOGUE AFUA_2G07750)-RELATED"/>
    <property type="match status" value="1"/>
</dbReference>
<dbReference type="EMBL" id="SOHK01000001">
    <property type="protein sequence ID" value="TFD69802.1"/>
    <property type="molecule type" value="Genomic_DNA"/>
</dbReference>
<dbReference type="InterPro" id="IPR023198">
    <property type="entry name" value="PGP-like_dom2"/>
</dbReference>
<dbReference type="SFLD" id="SFLDS00003">
    <property type="entry name" value="Haloacid_Dehalogenase"/>
    <property type="match status" value="1"/>
</dbReference>
<evidence type="ECO:0000256" key="2">
    <source>
        <dbReference type="ARBA" id="ARBA00022801"/>
    </source>
</evidence>
<dbReference type="AlphaFoldDB" id="A0A4V3IU09"/>
<dbReference type="PANTHER" id="PTHR43316">
    <property type="entry name" value="HYDROLASE, HALOACID DELAHOGENASE-RELATED"/>
    <property type="match status" value="1"/>
</dbReference>
<dbReference type="SFLD" id="SFLDG01129">
    <property type="entry name" value="C1.5:_HAD__Beta-PGM__Phosphata"/>
    <property type="match status" value="1"/>
</dbReference>
<dbReference type="GO" id="GO:0019120">
    <property type="term" value="F:hydrolase activity, acting on acid halide bonds, in C-halide compounds"/>
    <property type="evidence" value="ECO:0007669"/>
    <property type="project" value="InterPro"/>
</dbReference>
<evidence type="ECO:0000313" key="4">
    <source>
        <dbReference type="Proteomes" id="UP000298154"/>
    </source>
</evidence>
<evidence type="ECO:0000313" key="3">
    <source>
        <dbReference type="EMBL" id="TFD69802.1"/>
    </source>
</evidence>
<dbReference type="PRINTS" id="PR00413">
    <property type="entry name" value="HADHALOGNASE"/>
</dbReference>
<organism evidence="3 4">
    <name type="scientific">Cryobacterium ruanii</name>
    <dbReference type="NCBI Taxonomy" id="1259197"/>
    <lineage>
        <taxon>Bacteria</taxon>
        <taxon>Bacillati</taxon>
        <taxon>Actinomycetota</taxon>
        <taxon>Actinomycetes</taxon>
        <taxon>Micrococcales</taxon>
        <taxon>Microbacteriaceae</taxon>
        <taxon>Cryobacterium</taxon>
    </lineage>
</organism>
<dbReference type="InterPro" id="IPR051540">
    <property type="entry name" value="S-2-haloacid_dehalogenase"/>
</dbReference>
<dbReference type="InterPro" id="IPR006439">
    <property type="entry name" value="HAD-SF_hydro_IA"/>
</dbReference>
<dbReference type="SUPFAM" id="SSF56784">
    <property type="entry name" value="HAD-like"/>
    <property type="match status" value="1"/>
</dbReference>
<dbReference type="NCBIfam" id="TIGR01428">
    <property type="entry name" value="HAD_type_II"/>
    <property type="match status" value="1"/>
</dbReference>
<dbReference type="InterPro" id="IPR023214">
    <property type="entry name" value="HAD_sf"/>
</dbReference>
<sequence>MDRDELSASDASSAWELADEGEVDAARQSTRAPTVIVFDVNETLSDMSPLKARFVDIGAPDHLARLWFAALLRDGFALAAAGGSGKFAEIGESVLRSVLRDVAITRSTEDAVRHVMSGFTELNLHPDIPQGIQALKSAGFRIATLSNGSAEVARTLLARSEISTDFEALLTVEDARAWKPARAAYDYAADACGVSPTDMLLVAVHPWDIHGANRAGLRTAWLNRTGEAYPSYFSAPDYTINTLIGLAAQLTRV</sequence>